<dbReference type="AlphaFoldDB" id="A0A7R9CU84"/>
<reference evidence="1" key="1">
    <citation type="submission" date="2020-11" db="EMBL/GenBank/DDBJ databases">
        <authorList>
            <person name="Tran Van P."/>
        </authorList>
    </citation>
    <scope>NUCLEOTIDE SEQUENCE</scope>
</reference>
<dbReference type="EMBL" id="OD001613">
    <property type="protein sequence ID" value="CAD7402596.1"/>
    <property type="molecule type" value="Genomic_DNA"/>
</dbReference>
<organism evidence="1">
    <name type="scientific">Timema poppense</name>
    <name type="common">Walking stick</name>
    <dbReference type="NCBI Taxonomy" id="170557"/>
    <lineage>
        <taxon>Eukaryota</taxon>
        <taxon>Metazoa</taxon>
        <taxon>Ecdysozoa</taxon>
        <taxon>Arthropoda</taxon>
        <taxon>Hexapoda</taxon>
        <taxon>Insecta</taxon>
        <taxon>Pterygota</taxon>
        <taxon>Neoptera</taxon>
        <taxon>Polyneoptera</taxon>
        <taxon>Phasmatodea</taxon>
        <taxon>Timematodea</taxon>
        <taxon>Timematoidea</taxon>
        <taxon>Timematidae</taxon>
        <taxon>Timema</taxon>
    </lineage>
</organism>
<accession>A0A7R9CU84</accession>
<proteinExistence type="predicted"/>
<sequence>MGLAELQKLARRLVPNKRQTERESIAITVKQSSSFNFIPLIFFSTSSPTSSSILLVVLPGRSLHELTIEFVTGLTTNSD</sequence>
<protein>
    <submittedName>
        <fullName evidence="1">Uncharacterized protein</fullName>
    </submittedName>
</protein>
<evidence type="ECO:0000313" key="1">
    <source>
        <dbReference type="EMBL" id="CAD7402596.1"/>
    </source>
</evidence>
<gene>
    <name evidence="1" type="ORF">TPSB3V08_LOCUS3641</name>
</gene>
<name>A0A7R9CU84_TIMPO</name>